<keyword evidence="3" id="KW-0670">Pyruvate</keyword>
<dbReference type="InterPro" id="IPR007835">
    <property type="entry name" value="MOFRL"/>
</dbReference>
<protein>
    <submittedName>
        <fullName evidence="3">Hydroxypyruvate reductase</fullName>
    </submittedName>
</protein>
<reference evidence="4" key="1">
    <citation type="submission" date="2016-10" db="EMBL/GenBank/DDBJ databases">
        <authorList>
            <person name="Varghese N."/>
            <person name="Submissions S."/>
        </authorList>
    </citation>
    <scope>NUCLEOTIDE SEQUENCE [LARGE SCALE GENOMIC DNA]</scope>
    <source>
        <strain evidence="4">DSM 26893</strain>
    </source>
</reference>
<evidence type="ECO:0000259" key="1">
    <source>
        <dbReference type="Pfam" id="PF05161"/>
    </source>
</evidence>
<dbReference type="Gene3D" id="3.40.50.10180">
    <property type="entry name" value="Glycerate kinase, MOFRL-like N-terminal domain"/>
    <property type="match status" value="1"/>
</dbReference>
<gene>
    <name evidence="3" type="ORF">SAMN04488011_106271</name>
</gene>
<dbReference type="InterPro" id="IPR025286">
    <property type="entry name" value="MOFRL_assoc_dom"/>
</dbReference>
<feature type="domain" description="MOFRL-associated" evidence="2">
    <location>
        <begin position="9"/>
        <end position="229"/>
    </location>
</feature>
<name>A0A1H8JM48_9RHOB</name>
<dbReference type="EMBL" id="FOCM01000006">
    <property type="protein sequence ID" value="SEN81834.1"/>
    <property type="molecule type" value="Genomic_DNA"/>
</dbReference>
<organism evidence="3 4">
    <name type="scientific">Palleronia pelagia</name>
    <dbReference type="NCBI Taxonomy" id="387096"/>
    <lineage>
        <taxon>Bacteria</taxon>
        <taxon>Pseudomonadati</taxon>
        <taxon>Pseudomonadota</taxon>
        <taxon>Alphaproteobacteria</taxon>
        <taxon>Rhodobacterales</taxon>
        <taxon>Roseobacteraceae</taxon>
        <taxon>Palleronia</taxon>
    </lineage>
</organism>
<dbReference type="GO" id="GO:0008887">
    <property type="term" value="F:glycerate kinase activity"/>
    <property type="evidence" value="ECO:0007669"/>
    <property type="project" value="InterPro"/>
</dbReference>
<dbReference type="PANTHER" id="PTHR12227">
    <property type="entry name" value="GLYCERATE KINASE"/>
    <property type="match status" value="1"/>
</dbReference>
<evidence type="ECO:0000313" key="4">
    <source>
        <dbReference type="Proteomes" id="UP000199372"/>
    </source>
</evidence>
<dbReference type="GO" id="GO:0005737">
    <property type="term" value="C:cytoplasm"/>
    <property type="evidence" value="ECO:0007669"/>
    <property type="project" value="TreeGrafter"/>
</dbReference>
<dbReference type="Proteomes" id="UP000199372">
    <property type="component" value="Unassembled WGS sequence"/>
</dbReference>
<dbReference type="AlphaFoldDB" id="A0A1H8JM48"/>
<dbReference type="OrthoDB" id="9766552at2"/>
<evidence type="ECO:0000313" key="3">
    <source>
        <dbReference type="EMBL" id="SEN81834.1"/>
    </source>
</evidence>
<proteinExistence type="predicted"/>
<evidence type="ECO:0000259" key="2">
    <source>
        <dbReference type="Pfam" id="PF13660"/>
    </source>
</evidence>
<dbReference type="InterPro" id="IPR039760">
    <property type="entry name" value="MOFRL_protein"/>
</dbReference>
<dbReference type="RefSeq" id="WP_091846109.1">
    <property type="nucleotide sequence ID" value="NZ_FOCM01000006.1"/>
</dbReference>
<dbReference type="Pfam" id="PF13660">
    <property type="entry name" value="DUF4147"/>
    <property type="match status" value="1"/>
</dbReference>
<sequence length="424" mass="42908">MDDADRRLLTELFDAAVAAADPARAIARAMPAPPKGRTVVVGCGKGAAQLAAAFDAAWEDDLTGVVVTRYGYATDAGRIRVMEASHPVPDTAGLEASRALMDAVSGLGPDDLVVALICGGGSALLPMPPEGMDLDDERALNEALLASGAPIGVMNAIRKHASRIKGGRLAAAAHPARVVSLVVSDVPGDDPAEVASGPTVPSAVTLEETRALIESYGIDLPEIIRGHLETGAARAPAPGDDVFAGNEVHVVASASISLEAAVARAREAGYDAVILSDAIEGEARDVGQVHAAIAREVAMRGRPFSAPVVILSGGETTVSLRGKGGRGGRNTEFLLSFARAIDGLPGIAALAADTDGIDGSEDNAGAFATGDTAAALRATGVDPGGALGRNDAWGAFEAVDALFVPGPTGTNVNDFRAILVRAAD</sequence>
<accession>A0A1H8JM48</accession>
<dbReference type="Gene3D" id="3.40.1480.10">
    <property type="entry name" value="MOFRL domain"/>
    <property type="match status" value="1"/>
</dbReference>
<dbReference type="InterPro" id="IPR037035">
    <property type="entry name" value="GK-like_C_sf"/>
</dbReference>
<feature type="domain" description="MOFRL" evidence="1">
    <location>
        <begin position="308"/>
        <end position="414"/>
    </location>
</feature>
<dbReference type="Pfam" id="PF05161">
    <property type="entry name" value="MOFRL"/>
    <property type="match status" value="1"/>
</dbReference>
<keyword evidence="4" id="KW-1185">Reference proteome</keyword>
<dbReference type="InterPro" id="IPR038614">
    <property type="entry name" value="GK_N_sf"/>
</dbReference>
<dbReference type="PANTHER" id="PTHR12227:SF0">
    <property type="entry name" value="GLYCERATE KINASE"/>
    <property type="match status" value="1"/>
</dbReference>
<dbReference type="SUPFAM" id="SSF82544">
    <property type="entry name" value="GckA/TtuD-like"/>
    <property type="match status" value="1"/>
</dbReference>